<feature type="compositionally biased region" description="Basic and acidic residues" evidence="1">
    <location>
        <begin position="52"/>
        <end position="62"/>
    </location>
</feature>
<organism evidence="2 3">
    <name type="scientific">Scyliorhinus torazame</name>
    <name type="common">Cloudy catshark</name>
    <name type="synonym">Catulus torazame</name>
    <dbReference type="NCBI Taxonomy" id="75743"/>
    <lineage>
        <taxon>Eukaryota</taxon>
        <taxon>Metazoa</taxon>
        <taxon>Chordata</taxon>
        <taxon>Craniata</taxon>
        <taxon>Vertebrata</taxon>
        <taxon>Chondrichthyes</taxon>
        <taxon>Elasmobranchii</taxon>
        <taxon>Galeomorphii</taxon>
        <taxon>Galeoidea</taxon>
        <taxon>Carcharhiniformes</taxon>
        <taxon>Scyliorhinidae</taxon>
        <taxon>Scyliorhinus</taxon>
    </lineage>
</organism>
<feature type="compositionally biased region" description="Acidic residues" evidence="1">
    <location>
        <begin position="72"/>
        <end position="81"/>
    </location>
</feature>
<evidence type="ECO:0000256" key="1">
    <source>
        <dbReference type="SAM" id="MobiDB-lite"/>
    </source>
</evidence>
<accession>A0A401QB11</accession>
<reference evidence="2 3" key="1">
    <citation type="journal article" date="2018" name="Nat. Ecol. Evol.">
        <title>Shark genomes provide insights into elasmobranch evolution and the origin of vertebrates.</title>
        <authorList>
            <person name="Hara Y"/>
            <person name="Yamaguchi K"/>
            <person name="Onimaru K"/>
            <person name="Kadota M"/>
            <person name="Koyanagi M"/>
            <person name="Keeley SD"/>
            <person name="Tatsumi K"/>
            <person name="Tanaka K"/>
            <person name="Motone F"/>
            <person name="Kageyama Y"/>
            <person name="Nozu R"/>
            <person name="Adachi N"/>
            <person name="Nishimura O"/>
            <person name="Nakagawa R"/>
            <person name="Tanegashima C"/>
            <person name="Kiyatake I"/>
            <person name="Matsumoto R"/>
            <person name="Murakumo K"/>
            <person name="Nishida K"/>
            <person name="Terakita A"/>
            <person name="Kuratani S"/>
            <person name="Sato K"/>
            <person name="Hyodo S Kuraku.S."/>
        </authorList>
    </citation>
    <scope>NUCLEOTIDE SEQUENCE [LARGE SCALE GENOMIC DNA]</scope>
</reference>
<gene>
    <name evidence="2" type="ORF">scyTo_0022025</name>
</gene>
<evidence type="ECO:0000313" key="2">
    <source>
        <dbReference type="EMBL" id="GCB82569.1"/>
    </source>
</evidence>
<sequence length="121" mass="14079">MESLMENPMRAVLYLKELTTIVQNQQTLILTQRHRIHELELKVEELLQENQSLKDEPGESGHRQQQQRELPEPETEPELQPDPDSHRHKHQHHPQHKAQAISNSRAAIHCHPALHGVLDTL</sequence>
<dbReference type="Proteomes" id="UP000288216">
    <property type="component" value="Unassembled WGS sequence"/>
</dbReference>
<dbReference type="EMBL" id="BFAA01020890">
    <property type="protein sequence ID" value="GCB82569.1"/>
    <property type="molecule type" value="Genomic_DNA"/>
</dbReference>
<keyword evidence="3" id="KW-1185">Reference proteome</keyword>
<evidence type="ECO:0000313" key="3">
    <source>
        <dbReference type="Proteomes" id="UP000288216"/>
    </source>
</evidence>
<dbReference type="OrthoDB" id="430364at2759"/>
<dbReference type="AlphaFoldDB" id="A0A401QB11"/>
<name>A0A401QB11_SCYTO</name>
<protein>
    <submittedName>
        <fullName evidence="2">Uncharacterized protein</fullName>
    </submittedName>
</protein>
<feature type="compositionally biased region" description="Basic residues" evidence="1">
    <location>
        <begin position="86"/>
        <end position="96"/>
    </location>
</feature>
<feature type="region of interest" description="Disordered" evidence="1">
    <location>
        <begin position="50"/>
        <end position="108"/>
    </location>
</feature>
<comment type="caution">
    <text evidence="2">The sequence shown here is derived from an EMBL/GenBank/DDBJ whole genome shotgun (WGS) entry which is preliminary data.</text>
</comment>
<proteinExistence type="predicted"/>
<dbReference type="STRING" id="75743.A0A401QB11"/>